<accession>A0A9Q0U5P0</accession>
<dbReference type="Gene3D" id="3.40.50.1820">
    <property type="entry name" value="alpha/beta hydrolase"/>
    <property type="match status" value="2"/>
</dbReference>
<comment type="caution">
    <text evidence="7">The sequence shown here is derived from an EMBL/GenBank/DDBJ whole genome shotgun (WGS) entry which is preliminary data.</text>
</comment>
<proteinExistence type="inferred from homology"/>
<dbReference type="Proteomes" id="UP001151752">
    <property type="component" value="Chromosome 14"/>
</dbReference>
<dbReference type="PROSITE" id="PS00560">
    <property type="entry name" value="CARBOXYPEPT_SER_HIS"/>
    <property type="match status" value="1"/>
</dbReference>
<keyword evidence="3 7" id="KW-0645">Protease</keyword>
<sequence>MSAIQLRNTHYRFNNMMLFYVFTLLLLSNFAASKSIIKSLPGFNGSLPFVLETGYIGVGELEVVQLFYYFIESERSPEDDPLVLWLTGGPGCSALSGLVYEIGPLAVDYAKIQRRRPTCFCIEPIFMDKDCQHNIYRCTCWYRIFLFNNTGRLRCIVAPIIVQEISDGNEVGDQPTMNLKGYVLGNPVTDDEIDTNSIVPFAHLKALISDELYESFMKNCKGEYLNPDQSNASCMEDILAIKECIGKVFTGQILEPLCKTISPKPIALKLDPRFLIADDTDILLSSPHVPRPWCRSFNYVYIYKWANDETVQDALHIRKGTKKHWERCNKTLAYSYNVKSSVDYHRNLTKKPYRALIYSGDHDMTIPYIGTHEWIESLNLTIKFDWEPWFVDGQVAGYTMLYAYNELDYITYDLRFATVKGGGHTAPEYRPEQCLAMID</sequence>
<dbReference type="GO" id="GO:0006508">
    <property type="term" value="P:proteolysis"/>
    <property type="evidence" value="ECO:0007669"/>
    <property type="project" value="UniProtKB-KW"/>
</dbReference>
<evidence type="ECO:0000256" key="6">
    <source>
        <dbReference type="ARBA" id="ARBA00023180"/>
    </source>
</evidence>
<dbReference type="InterPro" id="IPR033124">
    <property type="entry name" value="Ser_caboxypep_his_AS"/>
</dbReference>
<dbReference type="GO" id="GO:0004185">
    <property type="term" value="F:serine-type carboxypeptidase activity"/>
    <property type="evidence" value="ECO:0007669"/>
    <property type="project" value="InterPro"/>
</dbReference>
<dbReference type="GO" id="GO:0016747">
    <property type="term" value="F:acyltransferase activity, transferring groups other than amino-acyl groups"/>
    <property type="evidence" value="ECO:0007669"/>
    <property type="project" value="TreeGrafter"/>
</dbReference>
<evidence type="ECO:0000256" key="1">
    <source>
        <dbReference type="ARBA" id="ARBA00009431"/>
    </source>
</evidence>
<dbReference type="PANTHER" id="PTHR11802">
    <property type="entry name" value="SERINE PROTEASE FAMILY S10 SERINE CARBOXYPEPTIDASE"/>
    <property type="match status" value="1"/>
</dbReference>
<keyword evidence="6" id="KW-0325">Glycoprotein</keyword>
<evidence type="ECO:0000313" key="8">
    <source>
        <dbReference type="Proteomes" id="UP001151752"/>
    </source>
</evidence>
<dbReference type="InterPro" id="IPR029058">
    <property type="entry name" value="AB_hydrolase_fold"/>
</dbReference>
<keyword evidence="4" id="KW-0732">Signal</keyword>
<dbReference type="GO" id="GO:0019748">
    <property type="term" value="P:secondary metabolic process"/>
    <property type="evidence" value="ECO:0007669"/>
    <property type="project" value="TreeGrafter"/>
</dbReference>
<reference evidence="7" key="1">
    <citation type="submission" date="2022-11" db="EMBL/GenBank/DDBJ databases">
        <authorList>
            <person name="Hyden B.L."/>
            <person name="Feng K."/>
            <person name="Yates T."/>
            <person name="Jawdy S."/>
            <person name="Smart L.B."/>
            <person name="Muchero W."/>
        </authorList>
    </citation>
    <scope>NUCLEOTIDE SEQUENCE</scope>
    <source>
        <tissue evidence="7">Shoot tip</tissue>
    </source>
</reference>
<evidence type="ECO:0000256" key="5">
    <source>
        <dbReference type="ARBA" id="ARBA00022801"/>
    </source>
</evidence>
<dbReference type="AlphaFoldDB" id="A0A9Q0U5P0"/>
<dbReference type="FunFam" id="3.40.50.12670:FF:000001">
    <property type="entry name" value="Carboxypeptidase"/>
    <property type="match status" value="1"/>
</dbReference>
<evidence type="ECO:0000256" key="3">
    <source>
        <dbReference type="ARBA" id="ARBA00022670"/>
    </source>
</evidence>
<dbReference type="PANTHER" id="PTHR11802:SF224">
    <property type="entry name" value="SERINE CARBOXYPEPTIDASE-LIKE 7 ISOFORM X1"/>
    <property type="match status" value="1"/>
</dbReference>
<keyword evidence="5" id="KW-0378">Hydrolase</keyword>
<reference evidence="7" key="2">
    <citation type="journal article" date="2023" name="Int. J. Mol. Sci.">
        <title>De Novo Assembly and Annotation of 11 Diverse Shrub Willow (Salix) Genomes Reveals Novel Gene Organization in Sex-Linked Regions.</title>
        <authorList>
            <person name="Hyden B."/>
            <person name="Feng K."/>
            <person name="Yates T.B."/>
            <person name="Jawdy S."/>
            <person name="Cereghino C."/>
            <person name="Smart L.B."/>
            <person name="Muchero W."/>
        </authorList>
    </citation>
    <scope>NUCLEOTIDE SEQUENCE</scope>
    <source>
        <tissue evidence="7">Shoot tip</tissue>
    </source>
</reference>
<evidence type="ECO:0000313" key="7">
    <source>
        <dbReference type="EMBL" id="KAJ6723895.1"/>
    </source>
</evidence>
<dbReference type="SUPFAM" id="SSF53474">
    <property type="entry name" value="alpha/beta-Hydrolases"/>
    <property type="match status" value="1"/>
</dbReference>
<comment type="similarity">
    <text evidence="1">Belongs to the peptidase S10 family.</text>
</comment>
<name>A0A9Q0U5P0_9ROSI</name>
<organism evidence="7 8">
    <name type="scientific">Salix koriyanagi</name>
    <dbReference type="NCBI Taxonomy" id="2511006"/>
    <lineage>
        <taxon>Eukaryota</taxon>
        <taxon>Viridiplantae</taxon>
        <taxon>Streptophyta</taxon>
        <taxon>Embryophyta</taxon>
        <taxon>Tracheophyta</taxon>
        <taxon>Spermatophyta</taxon>
        <taxon>Magnoliopsida</taxon>
        <taxon>eudicotyledons</taxon>
        <taxon>Gunneridae</taxon>
        <taxon>Pentapetalae</taxon>
        <taxon>rosids</taxon>
        <taxon>fabids</taxon>
        <taxon>Malpighiales</taxon>
        <taxon>Salicaceae</taxon>
        <taxon>Saliceae</taxon>
        <taxon>Salix</taxon>
    </lineage>
</organism>
<feature type="non-terminal residue" evidence="7">
    <location>
        <position position="439"/>
    </location>
</feature>
<gene>
    <name evidence="7" type="ORF">OIU74_008285</name>
</gene>
<dbReference type="Pfam" id="PF00450">
    <property type="entry name" value="Peptidase_S10"/>
    <property type="match status" value="2"/>
</dbReference>
<evidence type="ECO:0000256" key="4">
    <source>
        <dbReference type="ARBA" id="ARBA00022729"/>
    </source>
</evidence>
<keyword evidence="2 7" id="KW-0121">Carboxypeptidase</keyword>
<evidence type="ECO:0000256" key="2">
    <source>
        <dbReference type="ARBA" id="ARBA00022645"/>
    </source>
</evidence>
<dbReference type="InterPro" id="IPR001563">
    <property type="entry name" value="Peptidase_S10"/>
</dbReference>
<protein>
    <submittedName>
        <fullName evidence="7">SERINE PROTEASE FAMILY S10 SERINE CARBOXYPEPTIDASE</fullName>
    </submittedName>
</protein>
<dbReference type="EMBL" id="JAPFFM010000013">
    <property type="protein sequence ID" value="KAJ6723895.1"/>
    <property type="molecule type" value="Genomic_DNA"/>
</dbReference>
<keyword evidence="8" id="KW-1185">Reference proteome</keyword>